<proteinExistence type="predicted"/>
<dbReference type="Proteomes" id="UP000030907">
    <property type="component" value="Chromosome"/>
</dbReference>
<keyword evidence="2" id="KW-0805">Transcription regulation</keyword>
<dbReference type="STRING" id="1515612.SKP52_01125"/>
<dbReference type="GO" id="GO:0000976">
    <property type="term" value="F:transcription cis-regulatory region binding"/>
    <property type="evidence" value="ECO:0007669"/>
    <property type="project" value="TreeGrafter"/>
</dbReference>
<dbReference type="InterPro" id="IPR039538">
    <property type="entry name" value="BetI_C"/>
</dbReference>
<reference evidence="7 8" key="1">
    <citation type="journal article" date="2015" name="Int. J. Syst. Evol. Microbiol.">
        <title>Description of Sphingopyxis fribergensis sp. nov. - a soil bacterium with the ability to degrade styrene and phenylacetic acid.</title>
        <authorList>
            <person name="Oelschlagel M."/>
            <person name="Ruckert C."/>
            <person name="Kalinowski J."/>
            <person name="Schmidt G."/>
            <person name="Schlomann M."/>
            <person name="Tischler D."/>
        </authorList>
    </citation>
    <scope>NUCLEOTIDE SEQUENCE [LARGE SCALE GENOMIC DNA]</scope>
    <source>
        <strain evidence="7 8">Kp5.2</strain>
    </source>
</reference>
<protein>
    <recommendedName>
        <fullName evidence="6">HTH tetR-type domain-containing protein</fullName>
    </recommendedName>
</protein>
<feature type="DNA-binding region" description="H-T-H motif" evidence="5">
    <location>
        <begin position="36"/>
        <end position="55"/>
    </location>
</feature>
<keyword evidence="1" id="KW-0678">Repressor</keyword>
<sequence length="201" mass="22157">MAKLTESWTNRSLLRREKIISSARKSFIELGFHGTGIAQIAKDATVSAQQLYRDFTNKEGLVSVVVERESRALFDPIVDAVEAGIADEHALEANLGSVFETLLVTLEPSLFLEMFAEAARNPNIALILQDTDEAVRARLTNAFRQFADVTVPDQDIDVVVQIMLVIMGGLINRPVAEPALARQTLARQSASIIAGLLRKRR</sequence>
<dbReference type="Pfam" id="PF13977">
    <property type="entry name" value="TetR_C_6"/>
    <property type="match status" value="1"/>
</dbReference>
<dbReference type="HOGENOM" id="CLU_069356_15_12_5"/>
<dbReference type="AlphaFoldDB" id="A0A0A7PGW9"/>
<evidence type="ECO:0000313" key="8">
    <source>
        <dbReference type="Proteomes" id="UP000030907"/>
    </source>
</evidence>
<keyword evidence="4" id="KW-0804">Transcription</keyword>
<evidence type="ECO:0000256" key="1">
    <source>
        <dbReference type="ARBA" id="ARBA00022491"/>
    </source>
</evidence>
<dbReference type="InterPro" id="IPR001647">
    <property type="entry name" value="HTH_TetR"/>
</dbReference>
<dbReference type="Pfam" id="PF00440">
    <property type="entry name" value="TetR_N"/>
    <property type="match status" value="1"/>
</dbReference>
<dbReference type="PANTHER" id="PTHR30055:SF234">
    <property type="entry name" value="HTH-TYPE TRANSCRIPTIONAL REGULATOR BETI"/>
    <property type="match status" value="1"/>
</dbReference>
<dbReference type="OrthoDB" id="2356263at2"/>
<dbReference type="KEGG" id="sphk:SKP52_01125"/>
<dbReference type="GO" id="GO:0003700">
    <property type="term" value="F:DNA-binding transcription factor activity"/>
    <property type="evidence" value="ECO:0007669"/>
    <property type="project" value="TreeGrafter"/>
</dbReference>
<evidence type="ECO:0000256" key="5">
    <source>
        <dbReference type="PROSITE-ProRule" id="PRU00335"/>
    </source>
</evidence>
<gene>
    <name evidence="7" type="ORF">SKP52_01125</name>
</gene>
<feature type="domain" description="HTH tetR-type" evidence="6">
    <location>
        <begin position="13"/>
        <end position="73"/>
    </location>
</feature>
<accession>A0A0A7PGW9</accession>
<dbReference type="PRINTS" id="PR00455">
    <property type="entry name" value="HTHTETR"/>
</dbReference>
<organism evidence="7 8">
    <name type="scientific">Sphingopyxis fribergensis</name>
    <dbReference type="NCBI Taxonomy" id="1515612"/>
    <lineage>
        <taxon>Bacteria</taxon>
        <taxon>Pseudomonadati</taxon>
        <taxon>Pseudomonadota</taxon>
        <taxon>Alphaproteobacteria</taxon>
        <taxon>Sphingomonadales</taxon>
        <taxon>Sphingomonadaceae</taxon>
        <taxon>Sphingopyxis</taxon>
    </lineage>
</organism>
<dbReference type="SUPFAM" id="SSF48498">
    <property type="entry name" value="Tetracyclin repressor-like, C-terminal domain"/>
    <property type="match status" value="1"/>
</dbReference>
<dbReference type="RefSeq" id="WP_081997145.1">
    <property type="nucleotide sequence ID" value="NZ_CP009122.1"/>
</dbReference>
<keyword evidence="8" id="KW-1185">Reference proteome</keyword>
<dbReference type="Gene3D" id="1.10.357.10">
    <property type="entry name" value="Tetracycline Repressor, domain 2"/>
    <property type="match status" value="1"/>
</dbReference>
<dbReference type="InterPro" id="IPR036271">
    <property type="entry name" value="Tet_transcr_reg_TetR-rel_C_sf"/>
</dbReference>
<evidence type="ECO:0000256" key="3">
    <source>
        <dbReference type="ARBA" id="ARBA00023125"/>
    </source>
</evidence>
<dbReference type="SUPFAM" id="SSF46689">
    <property type="entry name" value="Homeodomain-like"/>
    <property type="match status" value="1"/>
</dbReference>
<name>A0A0A7PGW9_9SPHN</name>
<dbReference type="InterPro" id="IPR009057">
    <property type="entry name" value="Homeodomain-like_sf"/>
</dbReference>
<dbReference type="PROSITE" id="PS50977">
    <property type="entry name" value="HTH_TETR_2"/>
    <property type="match status" value="1"/>
</dbReference>
<evidence type="ECO:0000256" key="2">
    <source>
        <dbReference type="ARBA" id="ARBA00023015"/>
    </source>
</evidence>
<dbReference type="PANTHER" id="PTHR30055">
    <property type="entry name" value="HTH-TYPE TRANSCRIPTIONAL REGULATOR RUTR"/>
    <property type="match status" value="1"/>
</dbReference>
<keyword evidence="3 5" id="KW-0238">DNA-binding</keyword>
<evidence type="ECO:0000256" key="4">
    <source>
        <dbReference type="ARBA" id="ARBA00023163"/>
    </source>
</evidence>
<evidence type="ECO:0000259" key="6">
    <source>
        <dbReference type="PROSITE" id="PS50977"/>
    </source>
</evidence>
<dbReference type="InterPro" id="IPR050109">
    <property type="entry name" value="HTH-type_TetR-like_transc_reg"/>
</dbReference>
<evidence type="ECO:0000313" key="7">
    <source>
        <dbReference type="EMBL" id="AJA07167.1"/>
    </source>
</evidence>
<dbReference type="EMBL" id="CP009122">
    <property type="protein sequence ID" value="AJA07167.1"/>
    <property type="molecule type" value="Genomic_DNA"/>
</dbReference>